<accession>A0ABR3VKD6</accession>
<sequence>MPVSPRVQDGMGTTIMGCLSEDLIVAHILRSPTFHRGVRRIHRTVEDLRYGRDPSEPLRQGEATAEPNRAGGFFKHFIEELKNQARGKPSDPPPPAR</sequence>
<gene>
    <name evidence="1" type="ORF">VTJ49DRAFT_5654</name>
</gene>
<dbReference type="EMBL" id="JAZGSY010000048">
    <property type="protein sequence ID" value="KAL1842269.1"/>
    <property type="molecule type" value="Genomic_DNA"/>
</dbReference>
<reference evidence="1 2" key="1">
    <citation type="journal article" date="2024" name="Commun. Biol.">
        <title>Comparative genomic analysis of thermophilic fungi reveals convergent evolutionary adaptations and gene losses.</title>
        <authorList>
            <person name="Steindorff A.S."/>
            <person name="Aguilar-Pontes M.V."/>
            <person name="Robinson A.J."/>
            <person name="Andreopoulos B."/>
            <person name="LaButti K."/>
            <person name="Kuo A."/>
            <person name="Mondo S."/>
            <person name="Riley R."/>
            <person name="Otillar R."/>
            <person name="Haridas S."/>
            <person name="Lipzen A."/>
            <person name="Grimwood J."/>
            <person name="Schmutz J."/>
            <person name="Clum A."/>
            <person name="Reid I.D."/>
            <person name="Moisan M.C."/>
            <person name="Butler G."/>
            <person name="Nguyen T.T.M."/>
            <person name="Dewar K."/>
            <person name="Conant G."/>
            <person name="Drula E."/>
            <person name="Henrissat B."/>
            <person name="Hansel C."/>
            <person name="Singer S."/>
            <person name="Hutchinson M.I."/>
            <person name="de Vries R.P."/>
            <person name="Natvig D.O."/>
            <person name="Powell A.J."/>
            <person name="Tsang A."/>
            <person name="Grigoriev I.V."/>
        </authorList>
    </citation>
    <scope>NUCLEOTIDE SEQUENCE [LARGE SCALE GENOMIC DNA]</scope>
    <source>
        <strain evidence="1 2">CBS 620.91</strain>
    </source>
</reference>
<dbReference type="Proteomes" id="UP001583172">
    <property type="component" value="Unassembled WGS sequence"/>
</dbReference>
<keyword evidence="2" id="KW-1185">Reference proteome</keyword>
<dbReference type="InterPro" id="IPR020301">
    <property type="entry name" value="Mrx7"/>
</dbReference>
<protein>
    <submittedName>
        <fullName evidence="1">Uncharacterized protein</fullName>
    </submittedName>
</protein>
<organism evidence="1 2">
    <name type="scientific">Humicola insolens</name>
    <name type="common">Soft-rot fungus</name>
    <dbReference type="NCBI Taxonomy" id="85995"/>
    <lineage>
        <taxon>Eukaryota</taxon>
        <taxon>Fungi</taxon>
        <taxon>Dikarya</taxon>
        <taxon>Ascomycota</taxon>
        <taxon>Pezizomycotina</taxon>
        <taxon>Sordariomycetes</taxon>
        <taxon>Sordariomycetidae</taxon>
        <taxon>Sordariales</taxon>
        <taxon>Chaetomiaceae</taxon>
        <taxon>Mycothermus</taxon>
    </lineage>
</organism>
<comment type="caution">
    <text evidence="1">The sequence shown here is derived from an EMBL/GenBank/DDBJ whole genome shotgun (WGS) entry which is preliminary data.</text>
</comment>
<name>A0ABR3VKD6_HUMIN</name>
<dbReference type="Pfam" id="PF10906">
    <property type="entry name" value="Mrx7"/>
    <property type="match status" value="1"/>
</dbReference>
<proteinExistence type="predicted"/>
<evidence type="ECO:0000313" key="1">
    <source>
        <dbReference type="EMBL" id="KAL1842269.1"/>
    </source>
</evidence>
<evidence type="ECO:0000313" key="2">
    <source>
        <dbReference type="Proteomes" id="UP001583172"/>
    </source>
</evidence>